<gene>
    <name evidence="2" type="ORF">OMK_01720</name>
</gene>
<evidence type="ECO:0000313" key="3">
    <source>
        <dbReference type="Proteomes" id="UP000014127"/>
    </source>
</evidence>
<keyword evidence="1" id="KW-0812">Transmembrane</keyword>
<evidence type="ECO:0000256" key="1">
    <source>
        <dbReference type="SAM" id="Phobius"/>
    </source>
</evidence>
<name>S1NM98_9ENTE</name>
<keyword evidence="1" id="KW-0472">Membrane</keyword>
<reference evidence="2 3" key="1">
    <citation type="submission" date="2013-03" db="EMBL/GenBank/DDBJ databases">
        <title>The Genome Sequence of Enterococcus dispar ATCC_51266 (Illumina only assembly).</title>
        <authorList>
            <consortium name="The Broad Institute Genomics Platform"/>
            <consortium name="The Broad Institute Genome Sequencing Center for Infectious Disease"/>
            <person name="Earl A."/>
            <person name="Russ C."/>
            <person name="Gilmore M."/>
            <person name="Surin D."/>
            <person name="Walker B."/>
            <person name="Young S."/>
            <person name="Zeng Q."/>
            <person name="Gargeya S."/>
            <person name="Fitzgerald M."/>
            <person name="Haas B."/>
            <person name="Abouelleil A."/>
            <person name="Allen A.W."/>
            <person name="Alvarado L."/>
            <person name="Arachchi H.M."/>
            <person name="Berlin A.M."/>
            <person name="Chapman S.B."/>
            <person name="Gainer-Dewar J."/>
            <person name="Goldberg J."/>
            <person name="Griggs A."/>
            <person name="Gujja S."/>
            <person name="Hansen M."/>
            <person name="Howarth C."/>
            <person name="Imamovic A."/>
            <person name="Ireland A."/>
            <person name="Larimer J."/>
            <person name="McCowan C."/>
            <person name="Murphy C."/>
            <person name="Pearson M."/>
            <person name="Poon T.W."/>
            <person name="Priest M."/>
            <person name="Roberts A."/>
            <person name="Saif S."/>
            <person name="Shea T."/>
            <person name="Sisk P."/>
            <person name="Sykes S."/>
            <person name="Wortman J."/>
            <person name="Nusbaum C."/>
            <person name="Birren B."/>
        </authorList>
    </citation>
    <scope>NUCLEOTIDE SEQUENCE [LARGE SCALE GENOMIC DNA]</scope>
    <source>
        <strain evidence="2 3">ATCC 51266</strain>
    </source>
</reference>
<dbReference type="Proteomes" id="UP000014127">
    <property type="component" value="Unassembled WGS sequence"/>
</dbReference>
<dbReference type="AlphaFoldDB" id="S1NM98"/>
<feature type="transmembrane region" description="Helical" evidence="1">
    <location>
        <begin position="41"/>
        <end position="58"/>
    </location>
</feature>
<keyword evidence="1" id="KW-1133">Transmembrane helix</keyword>
<dbReference type="HOGENOM" id="CLU_2408651_0_0_9"/>
<dbReference type="PATRIC" id="fig|1139219.3.peg.1678"/>
<accession>S1NM98</accession>
<protein>
    <submittedName>
        <fullName evidence="2">Uncharacterized protein</fullName>
    </submittedName>
</protein>
<sequence>MVVSSWLADECGSNFSDKLVNTAFNSDWDFYLQRTFFVKRGSWYFILFTWRLFIAIVIKKAAGKKDYEEPFLPAAFTELNLILLDLKQFPVE</sequence>
<comment type="caution">
    <text evidence="2">The sequence shown here is derived from an EMBL/GenBank/DDBJ whole genome shotgun (WGS) entry which is preliminary data.</text>
</comment>
<dbReference type="EMBL" id="AHYR01000006">
    <property type="protein sequence ID" value="EOT40804.1"/>
    <property type="molecule type" value="Genomic_DNA"/>
</dbReference>
<proteinExistence type="predicted"/>
<evidence type="ECO:0000313" key="2">
    <source>
        <dbReference type="EMBL" id="EOT40804.1"/>
    </source>
</evidence>
<keyword evidence="3" id="KW-1185">Reference proteome</keyword>
<organism evidence="2 3">
    <name type="scientific">Enterococcus dispar ATCC 51266</name>
    <dbReference type="NCBI Taxonomy" id="1139219"/>
    <lineage>
        <taxon>Bacteria</taxon>
        <taxon>Bacillati</taxon>
        <taxon>Bacillota</taxon>
        <taxon>Bacilli</taxon>
        <taxon>Lactobacillales</taxon>
        <taxon>Enterococcaceae</taxon>
        <taxon>Enterococcus</taxon>
    </lineage>
</organism>